<dbReference type="PROSITE" id="PS50195">
    <property type="entry name" value="PX"/>
    <property type="match status" value="1"/>
</dbReference>
<dbReference type="EMBL" id="LSYV01000035">
    <property type="protein sequence ID" value="KXZ47595.1"/>
    <property type="molecule type" value="Genomic_DNA"/>
</dbReference>
<feature type="region of interest" description="Disordered" evidence="3">
    <location>
        <begin position="447"/>
        <end position="514"/>
    </location>
</feature>
<accession>A0A150GDD3</accession>
<dbReference type="Proteomes" id="UP000075714">
    <property type="component" value="Unassembled WGS sequence"/>
</dbReference>
<feature type="compositionally biased region" description="Gly residues" evidence="3">
    <location>
        <begin position="737"/>
        <end position="748"/>
    </location>
</feature>
<dbReference type="SUPFAM" id="SSF64268">
    <property type="entry name" value="PX domain"/>
    <property type="match status" value="1"/>
</dbReference>
<feature type="compositionally biased region" description="Low complexity" evidence="3">
    <location>
        <begin position="549"/>
        <end position="574"/>
    </location>
</feature>
<dbReference type="InterPro" id="IPR003114">
    <property type="entry name" value="Phox_assoc"/>
</dbReference>
<feature type="compositionally biased region" description="Gly residues" evidence="3">
    <location>
        <begin position="1039"/>
        <end position="1049"/>
    </location>
</feature>
<dbReference type="InterPro" id="IPR036871">
    <property type="entry name" value="PX_dom_sf"/>
</dbReference>
<comment type="caution">
    <text evidence="5">The sequence shown here is derived from an EMBL/GenBank/DDBJ whole genome shotgun (WGS) entry which is preliminary data.</text>
</comment>
<feature type="region of interest" description="Disordered" evidence="3">
    <location>
        <begin position="394"/>
        <end position="434"/>
    </location>
</feature>
<feature type="compositionally biased region" description="Low complexity" evidence="3">
    <location>
        <begin position="718"/>
        <end position="727"/>
    </location>
</feature>
<proteinExistence type="predicted"/>
<dbReference type="STRING" id="33097.A0A150GDD3"/>
<feature type="compositionally biased region" description="Low complexity" evidence="3">
    <location>
        <begin position="928"/>
        <end position="950"/>
    </location>
</feature>
<dbReference type="InterPro" id="IPR001683">
    <property type="entry name" value="PX_dom"/>
</dbReference>
<keyword evidence="6" id="KW-1185">Reference proteome</keyword>
<evidence type="ECO:0000256" key="2">
    <source>
        <dbReference type="ARBA" id="ARBA00022490"/>
    </source>
</evidence>
<keyword evidence="2" id="KW-0963">Cytoplasm</keyword>
<feature type="region of interest" description="Disordered" evidence="3">
    <location>
        <begin position="543"/>
        <end position="593"/>
    </location>
</feature>
<dbReference type="Gene3D" id="3.30.1520.10">
    <property type="entry name" value="Phox-like domain"/>
    <property type="match status" value="1"/>
</dbReference>
<dbReference type="Pfam" id="PF00787">
    <property type="entry name" value="PX"/>
    <property type="match status" value="1"/>
</dbReference>
<dbReference type="Pfam" id="PF08628">
    <property type="entry name" value="Nexin_C"/>
    <property type="match status" value="1"/>
</dbReference>
<dbReference type="GO" id="GO:0035091">
    <property type="term" value="F:phosphatidylinositol binding"/>
    <property type="evidence" value="ECO:0007669"/>
    <property type="project" value="InterPro"/>
</dbReference>
<dbReference type="InterPro" id="IPR013937">
    <property type="entry name" value="Sorting_nexin_C"/>
</dbReference>
<feature type="region of interest" description="Disordered" evidence="3">
    <location>
        <begin position="911"/>
        <end position="950"/>
    </location>
</feature>
<feature type="region of interest" description="Disordered" evidence="3">
    <location>
        <begin position="1028"/>
        <end position="1055"/>
    </location>
</feature>
<feature type="compositionally biased region" description="Low complexity" evidence="3">
    <location>
        <begin position="1078"/>
        <end position="1093"/>
    </location>
</feature>
<dbReference type="InterPro" id="IPR051837">
    <property type="entry name" value="SortingNexin/PXDomain-PKLike"/>
</dbReference>
<protein>
    <recommendedName>
        <fullName evidence="4">PX domain-containing protein</fullName>
    </recommendedName>
</protein>
<evidence type="ECO:0000313" key="6">
    <source>
        <dbReference type="Proteomes" id="UP000075714"/>
    </source>
</evidence>
<evidence type="ECO:0000259" key="4">
    <source>
        <dbReference type="PROSITE" id="PS50195"/>
    </source>
</evidence>
<comment type="subcellular location">
    <subcellularLocation>
        <location evidence="1">Cytoplasm</location>
    </subcellularLocation>
</comment>
<dbReference type="OrthoDB" id="76516at2759"/>
<organism evidence="5 6">
    <name type="scientific">Gonium pectorale</name>
    <name type="common">Green alga</name>
    <dbReference type="NCBI Taxonomy" id="33097"/>
    <lineage>
        <taxon>Eukaryota</taxon>
        <taxon>Viridiplantae</taxon>
        <taxon>Chlorophyta</taxon>
        <taxon>core chlorophytes</taxon>
        <taxon>Chlorophyceae</taxon>
        <taxon>CS clade</taxon>
        <taxon>Chlamydomonadales</taxon>
        <taxon>Volvocaceae</taxon>
        <taxon>Gonium</taxon>
    </lineage>
</organism>
<dbReference type="PANTHER" id="PTHR22999">
    <property type="entry name" value="PX SERINE/THREONINE KINASE PXK"/>
    <property type="match status" value="1"/>
</dbReference>
<feature type="compositionally biased region" description="Gly residues" evidence="3">
    <location>
        <begin position="447"/>
        <end position="457"/>
    </location>
</feature>
<feature type="region of interest" description="Disordered" evidence="3">
    <location>
        <begin position="1120"/>
        <end position="1155"/>
    </location>
</feature>
<dbReference type="SMART" id="SM00312">
    <property type="entry name" value="PX"/>
    <property type="match status" value="1"/>
</dbReference>
<feature type="region of interest" description="Disordered" evidence="3">
    <location>
        <begin position="712"/>
        <end position="775"/>
    </location>
</feature>
<feature type="domain" description="PX" evidence="4">
    <location>
        <begin position="600"/>
        <end position="717"/>
    </location>
</feature>
<dbReference type="GO" id="GO:0005768">
    <property type="term" value="C:endosome"/>
    <property type="evidence" value="ECO:0007669"/>
    <property type="project" value="UniProtKB-ARBA"/>
</dbReference>
<evidence type="ECO:0000313" key="5">
    <source>
        <dbReference type="EMBL" id="KXZ47595.1"/>
    </source>
</evidence>
<evidence type="ECO:0000256" key="3">
    <source>
        <dbReference type="SAM" id="MobiDB-lite"/>
    </source>
</evidence>
<feature type="compositionally biased region" description="Low complexity" evidence="3">
    <location>
        <begin position="416"/>
        <end position="428"/>
    </location>
</feature>
<name>A0A150GDD3_GONPE</name>
<evidence type="ECO:0000256" key="1">
    <source>
        <dbReference type="ARBA" id="ARBA00004496"/>
    </source>
</evidence>
<gene>
    <name evidence="5" type="ORF">GPECTOR_34g754</name>
</gene>
<reference evidence="6" key="1">
    <citation type="journal article" date="2016" name="Nat. Commun.">
        <title>The Gonium pectorale genome demonstrates co-option of cell cycle regulation during the evolution of multicellularity.</title>
        <authorList>
            <person name="Hanschen E.R."/>
            <person name="Marriage T.N."/>
            <person name="Ferris P.J."/>
            <person name="Hamaji T."/>
            <person name="Toyoda A."/>
            <person name="Fujiyama A."/>
            <person name="Neme R."/>
            <person name="Noguchi H."/>
            <person name="Minakuchi Y."/>
            <person name="Suzuki M."/>
            <person name="Kawai-Toyooka H."/>
            <person name="Smith D.R."/>
            <person name="Sparks H."/>
            <person name="Anderson J."/>
            <person name="Bakaric R."/>
            <person name="Luria V."/>
            <person name="Karger A."/>
            <person name="Kirschner M.W."/>
            <person name="Durand P.M."/>
            <person name="Michod R.E."/>
            <person name="Nozaki H."/>
            <person name="Olson B.J."/>
        </authorList>
    </citation>
    <scope>NUCLEOTIDE SEQUENCE [LARGE SCALE GENOMIC DNA]</scope>
    <source>
        <strain evidence="6">NIES-2863</strain>
    </source>
</reference>
<sequence>MKPPDPNAQSVTPLPFSYVVNEASKQLLKLLLAVWLVASLLHVGRSFLGTLPVAVAIVAAAHWHLRQLRPGTAAPAALTGPPHLPPSALHWAANAALALLSPYLNGGVNGGAVAAASSGPAAGTHGLQYTPPAAAAEAGPPEPQAWRAQVGSKVVEFAWEKLSGGIVQTWIYDVWWGMLSPDRAFPAEVRRLLNAGFGRLAERARGLDVGGALVRDVCEALMGALEAYRAAVEALGGEAALEARALRHAAQDLAMAPQPAPASPAIGAGSSGPAAAASPAPAADAAAAACAAPAPPPLAAAAASASASASAAAAVAAARERLLAAGLRSVGALHPAFEEPDGHYRTLRDVGDALVGVLWPGDEMVCGRLRPLVRELLTTCVLRPAIMFATPHTVNRTHQPRGTLAAQAPSSGVRKSASSTELTESSAGAGAGTGSGSAGAISALAASGGGGASGAGTGAHAPTSVPPEPAVAPPHAGKGMSASYHAGMASQHAARAGHHSSLPPLPQHPAAAGAASAAGGPFAALRGPWFDFDFSSGLPGLSLGRKQDASQGQAQPTPSSSAAAAAPGAPSARRGSGGGDVSSSSSAQGGGGGEWLPRASVAAFEMVSEPLGFGLTAEHVVYKIRVTEGRSGREWTVARRFRAFEALGAKLATSQPRFRSLGVSLPAKRLFIHTADVAFLNGRRAELDAFLQALLGVRELAACAEMREFLSPDPTPGSAASSASAASQHGRGRHIAGAGGTGGGGSGGAMVESPRPQQLRGDEANSAAPGPLGGAVRNLFEKVSSDLRDLREGSRRRVAGVLAPRAASATSGAVAPAAATQAASRGSDGSAGESVEMVQLEDEDEAVVVVDAEGIPPAALHAHDAHRSASAAVLGGAAGCGARSVIVAGGGSPGTGSGFSLAWGTRSFGFPSGSGARGRQPAGPPEAPAAAAAGDPGSESAAASDSAAERSSGAELASSLAGVAGSGGSRIASGASRLLAGLRLPGAKGGGEAALVAGAAGDGAVGMAAGAGASSGGRVHSVEGGVDRDVATPAAGPAAGQGGDAGGGAESSQPAASAAAAAAPLLALRPSVEVSLKHSPSAPPAAHSAAPTPQGGGGQGADGASCVAAAQRRDTLPPHLGAARVSSVPGSPVHDAAPRPLLEDGSAAGSAGTAGGGSAAAAPAAAAAAAGVSAPLYELVDVLFGLQGQGFIRRQVIAVTRQALSLLAGDAIDTFVAHQLRALTSEHSLARCLLLLHGALFPGGAWYSFGMQPPPPAQRQQPVAGPRWRPSPPISAESYIEPAAPPPDAAQLAERIRARLYGRSPAVLVNVVGARGYARVLSDVWGLSQSRTLMTQLGYSLLAALLGRLFPELQPRLRHLQPPPVRQAGAGEGR</sequence>
<dbReference type="PANTHER" id="PTHR22999:SF23">
    <property type="entry name" value="SORTING NEXIN-16"/>
    <property type="match status" value="1"/>
</dbReference>
<dbReference type="Pfam" id="PF02194">
    <property type="entry name" value="PXA"/>
    <property type="match status" value="1"/>
</dbReference>
<feature type="region of interest" description="Disordered" evidence="3">
    <location>
        <begin position="1074"/>
        <end position="1105"/>
    </location>
</feature>